<comment type="caution">
    <text evidence="1">The sequence shown here is derived from an EMBL/GenBank/DDBJ whole genome shotgun (WGS) entry which is preliminary data.</text>
</comment>
<accession>A0ABQ6GEY5</accession>
<gene>
    <name evidence="1" type="ORF">MU1_35670</name>
</gene>
<dbReference type="Gene3D" id="1.25.10.10">
    <property type="entry name" value="Leucine-rich Repeat Variant"/>
    <property type="match status" value="1"/>
</dbReference>
<protein>
    <recommendedName>
        <fullName evidence="3">HEAT repeat domain-containing protein</fullName>
    </recommendedName>
</protein>
<evidence type="ECO:0000313" key="2">
    <source>
        <dbReference type="Proteomes" id="UP001157114"/>
    </source>
</evidence>
<proteinExistence type="predicted"/>
<dbReference type="RefSeq" id="WP_284240000.1">
    <property type="nucleotide sequence ID" value="NZ_BSSQ01000014.1"/>
</dbReference>
<sequence>MTVLNRLASQLGRNDEEPNVLLARQLAGESNHDGIAEIIVNLTNKNKKIQHDCIKVAYEAGELNPALISEYAETFIELLKSRDNRIVWGAMTALSAIADMSADTIMKHLEQVIAAMHNGSVITVDRGVLALSKLAAVSRENNNEIFPYLLDHLRNCRSKEVPQHAESTLLAVTSGNIEGFLRVLRGREEQLTESQLKRVKKIYRRLES</sequence>
<reference evidence="1 2" key="1">
    <citation type="submission" date="2023-03" db="EMBL/GenBank/DDBJ databases">
        <title>Draft genome sequence of the bacteria which degrade cell wall of Tricholomamatutake.</title>
        <authorList>
            <person name="Konishi Y."/>
            <person name="Fukuta Y."/>
            <person name="Shirasaka N."/>
        </authorList>
    </citation>
    <scope>NUCLEOTIDE SEQUENCE [LARGE SCALE GENOMIC DNA]</scope>
    <source>
        <strain evidence="2">mu1</strain>
    </source>
</reference>
<evidence type="ECO:0000313" key="1">
    <source>
        <dbReference type="EMBL" id="GLX69222.1"/>
    </source>
</evidence>
<dbReference type="Proteomes" id="UP001157114">
    <property type="component" value="Unassembled WGS sequence"/>
</dbReference>
<dbReference type="EMBL" id="BSSQ01000014">
    <property type="protein sequence ID" value="GLX69222.1"/>
    <property type="molecule type" value="Genomic_DNA"/>
</dbReference>
<keyword evidence="2" id="KW-1185">Reference proteome</keyword>
<name>A0ABQ6GEY5_9BACL</name>
<dbReference type="InterPro" id="IPR011989">
    <property type="entry name" value="ARM-like"/>
</dbReference>
<evidence type="ECO:0008006" key="3">
    <source>
        <dbReference type="Google" id="ProtNLM"/>
    </source>
</evidence>
<dbReference type="InterPro" id="IPR016024">
    <property type="entry name" value="ARM-type_fold"/>
</dbReference>
<organism evidence="1 2">
    <name type="scientific">Paenibacillus glycanilyticus</name>
    <dbReference type="NCBI Taxonomy" id="126569"/>
    <lineage>
        <taxon>Bacteria</taxon>
        <taxon>Bacillati</taxon>
        <taxon>Bacillota</taxon>
        <taxon>Bacilli</taxon>
        <taxon>Bacillales</taxon>
        <taxon>Paenibacillaceae</taxon>
        <taxon>Paenibacillus</taxon>
    </lineage>
</organism>
<dbReference type="SUPFAM" id="SSF48371">
    <property type="entry name" value="ARM repeat"/>
    <property type="match status" value="1"/>
</dbReference>